<protein>
    <submittedName>
        <fullName evidence="1">Uncharacterized protein</fullName>
    </submittedName>
</protein>
<evidence type="ECO:0000313" key="1">
    <source>
        <dbReference type="EMBL" id="AOA58249.1"/>
    </source>
</evidence>
<dbReference type="STRING" id="1789224.BFG52_07700"/>
<dbReference type="KEGG" id="ala:BFG52_07700"/>
<keyword evidence="2" id="KW-1185">Reference proteome</keyword>
<dbReference type="AlphaFoldDB" id="A0A1B2LZB4"/>
<proteinExistence type="predicted"/>
<organism evidence="1 2">
    <name type="scientific">Acinetobacter larvae</name>
    <dbReference type="NCBI Taxonomy" id="1789224"/>
    <lineage>
        <taxon>Bacteria</taxon>
        <taxon>Pseudomonadati</taxon>
        <taxon>Pseudomonadota</taxon>
        <taxon>Gammaproteobacteria</taxon>
        <taxon>Moraxellales</taxon>
        <taxon>Moraxellaceae</taxon>
        <taxon>Acinetobacter</taxon>
    </lineage>
</organism>
<gene>
    <name evidence="1" type="ORF">BFG52_07700</name>
</gene>
<evidence type="ECO:0000313" key="2">
    <source>
        <dbReference type="Proteomes" id="UP000093391"/>
    </source>
</evidence>
<name>A0A1B2LZB4_9GAMM</name>
<dbReference type="Proteomes" id="UP000093391">
    <property type="component" value="Chromosome"/>
</dbReference>
<accession>A0A1B2LZB4</accession>
<dbReference type="EMBL" id="CP016895">
    <property type="protein sequence ID" value="AOA58249.1"/>
    <property type="molecule type" value="Genomic_DNA"/>
</dbReference>
<sequence length="120" mass="13672">MIGITKSGELIEISKDGPKGGTRLVGILICDPEELPQELIKVKVRYQSPDDQHNLACCQDILRIHPRQIQGVHGEAPSKPHKSYRWIGLSIHRFSEGFQIYVHTKPFRHLVQTLLKKLQS</sequence>
<reference evidence="1 2" key="1">
    <citation type="submission" date="2016-08" db="EMBL/GenBank/DDBJ databases">
        <authorList>
            <person name="Seilhamer J.J."/>
        </authorList>
    </citation>
    <scope>NUCLEOTIDE SEQUENCE [LARGE SCALE GENOMIC DNA]</scope>
    <source>
        <strain evidence="1 2">BRTC-1</strain>
    </source>
</reference>